<dbReference type="EMBL" id="MNCJ02000325">
    <property type="protein sequence ID" value="KAF5787123.1"/>
    <property type="molecule type" value="Genomic_DNA"/>
</dbReference>
<evidence type="ECO:0000313" key="2">
    <source>
        <dbReference type="EMBL" id="KAF5787123.1"/>
    </source>
</evidence>
<dbReference type="Gramene" id="mRNA:HanXRQr2_Chr10g0449281">
    <property type="protein sequence ID" value="mRNA:HanXRQr2_Chr10g0449281"/>
    <property type="gene ID" value="HanXRQr2_Chr10g0449281"/>
</dbReference>
<evidence type="ECO:0000313" key="3">
    <source>
        <dbReference type="Proteomes" id="UP000215914"/>
    </source>
</evidence>
<feature type="region of interest" description="Disordered" evidence="1">
    <location>
        <begin position="34"/>
        <end position="54"/>
    </location>
</feature>
<reference evidence="2" key="1">
    <citation type="journal article" date="2017" name="Nature">
        <title>The sunflower genome provides insights into oil metabolism, flowering and Asterid evolution.</title>
        <authorList>
            <person name="Badouin H."/>
            <person name="Gouzy J."/>
            <person name="Grassa C.J."/>
            <person name="Murat F."/>
            <person name="Staton S.E."/>
            <person name="Cottret L."/>
            <person name="Lelandais-Briere C."/>
            <person name="Owens G.L."/>
            <person name="Carrere S."/>
            <person name="Mayjonade B."/>
            <person name="Legrand L."/>
            <person name="Gill N."/>
            <person name="Kane N.C."/>
            <person name="Bowers J.E."/>
            <person name="Hubner S."/>
            <person name="Bellec A."/>
            <person name="Berard A."/>
            <person name="Berges H."/>
            <person name="Blanchet N."/>
            <person name="Boniface M.C."/>
            <person name="Brunel D."/>
            <person name="Catrice O."/>
            <person name="Chaidir N."/>
            <person name="Claudel C."/>
            <person name="Donnadieu C."/>
            <person name="Faraut T."/>
            <person name="Fievet G."/>
            <person name="Helmstetter N."/>
            <person name="King M."/>
            <person name="Knapp S.J."/>
            <person name="Lai Z."/>
            <person name="Le Paslier M.C."/>
            <person name="Lippi Y."/>
            <person name="Lorenzon L."/>
            <person name="Mandel J.R."/>
            <person name="Marage G."/>
            <person name="Marchand G."/>
            <person name="Marquand E."/>
            <person name="Bret-Mestries E."/>
            <person name="Morien E."/>
            <person name="Nambeesan S."/>
            <person name="Nguyen T."/>
            <person name="Pegot-Espagnet P."/>
            <person name="Pouilly N."/>
            <person name="Raftis F."/>
            <person name="Sallet E."/>
            <person name="Schiex T."/>
            <person name="Thomas J."/>
            <person name="Vandecasteele C."/>
            <person name="Vares D."/>
            <person name="Vear F."/>
            <person name="Vautrin S."/>
            <person name="Crespi M."/>
            <person name="Mangin B."/>
            <person name="Burke J.M."/>
            <person name="Salse J."/>
            <person name="Munos S."/>
            <person name="Vincourt P."/>
            <person name="Rieseberg L.H."/>
            <person name="Langlade N.B."/>
        </authorList>
    </citation>
    <scope>NUCLEOTIDE SEQUENCE</scope>
    <source>
        <tissue evidence="2">Leaves</tissue>
    </source>
</reference>
<proteinExistence type="predicted"/>
<reference evidence="2" key="2">
    <citation type="submission" date="2020-06" db="EMBL/GenBank/DDBJ databases">
        <title>Helianthus annuus Genome sequencing and assembly Release 2.</title>
        <authorList>
            <person name="Gouzy J."/>
            <person name="Langlade N."/>
            <person name="Munos S."/>
        </authorList>
    </citation>
    <scope>NUCLEOTIDE SEQUENCE</scope>
    <source>
        <tissue evidence="2">Leaves</tissue>
    </source>
</reference>
<accession>A0A9K3HYY9</accession>
<dbReference type="AlphaFoldDB" id="A0A9K3HYY9"/>
<organism evidence="2 3">
    <name type="scientific">Helianthus annuus</name>
    <name type="common">Common sunflower</name>
    <dbReference type="NCBI Taxonomy" id="4232"/>
    <lineage>
        <taxon>Eukaryota</taxon>
        <taxon>Viridiplantae</taxon>
        <taxon>Streptophyta</taxon>
        <taxon>Embryophyta</taxon>
        <taxon>Tracheophyta</taxon>
        <taxon>Spermatophyta</taxon>
        <taxon>Magnoliopsida</taxon>
        <taxon>eudicotyledons</taxon>
        <taxon>Gunneridae</taxon>
        <taxon>Pentapetalae</taxon>
        <taxon>asterids</taxon>
        <taxon>campanulids</taxon>
        <taxon>Asterales</taxon>
        <taxon>Asteraceae</taxon>
        <taxon>Asteroideae</taxon>
        <taxon>Heliantheae alliance</taxon>
        <taxon>Heliantheae</taxon>
        <taxon>Helianthus</taxon>
    </lineage>
</organism>
<dbReference type="Proteomes" id="UP000215914">
    <property type="component" value="Unassembled WGS sequence"/>
</dbReference>
<protein>
    <submittedName>
        <fullName evidence="2">Uncharacterized protein</fullName>
    </submittedName>
</protein>
<evidence type="ECO:0000256" key="1">
    <source>
        <dbReference type="SAM" id="MobiDB-lite"/>
    </source>
</evidence>
<sequence>MAVRNLNLGFCFFRFVEFGGGDLKRLERESIRLEREATRREKRRSRTDHGSGRLHQCISAHLHQGWSSSHQLRVTRVG</sequence>
<gene>
    <name evidence="2" type="ORF">HanXRQr2_Chr10g0449281</name>
</gene>
<name>A0A9K3HYY9_HELAN</name>
<keyword evidence="3" id="KW-1185">Reference proteome</keyword>
<comment type="caution">
    <text evidence="2">The sequence shown here is derived from an EMBL/GenBank/DDBJ whole genome shotgun (WGS) entry which is preliminary data.</text>
</comment>